<dbReference type="NCBIfam" id="NF003114">
    <property type="entry name" value="PRK04032.1"/>
    <property type="match status" value="1"/>
</dbReference>
<sequence>MAANGAPVALLAGRKGTPIDMGRTFVDGRRVLGDGKTFEGLLVGLAAGTITALVVAALVSPALEMQTVVLTGFVSSAGAMFGDLAKSFFKRRAGLERGERLLLADQLDFFLGATLFLTFCERCVKPVLESFVAGLILIPLLHALTNYIAFKLGLKSVPW</sequence>
<keyword evidence="1" id="KW-0472">Membrane</keyword>
<dbReference type="PANTHER" id="PTHR39650">
    <property type="entry name" value="CDP-ARCHAEOL SYNTHASE"/>
    <property type="match status" value="1"/>
</dbReference>
<dbReference type="EC" id="2.7.7.67" evidence="2"/>
<evidence type="ECO:0000256" key="1">
    <source>
        <dbReference type="SAM" id="Phobius"/>
    </source>
</evidence>
<comment type="caution">
    <text evidence="2">The sequence shown here is derived from an EMBL/GenBank/DDBJ whole genome shotgun (WGS) entry which is preliminary data.</text>
</comment>
<accession>A0A7J3ZJN3</accession>
<evidence type="ECO:0000313" key="2">
    <source>
        <dbReference type="EMBL" id="HHQ80305.1"/>
    </source>
</evidence>
<dbReference type="GO" id="GO:0043338">
    <property type="term" value="F:CDP-2,3-bis-(O-geranylgeranyl)-sn-glycerol synthase activity"/>
    <property type="evidence" value="ECO:0007669"/>
    <property type="project" value="UniProtKB-EC"/>
</dbReference>
<reference evidence="2" key="1">
    <citation type="journal article" date="2020" name="mSystems">
        <title>Genome- and Community-Level Interaction Insights into Carbon Utilization and Element Cycling Functions of Hydrothermarchaeota in Hydrothermal Sediment.</title>
        <authorList>
            <person name="Zhou Z."/>
            <person name="Liu Y."/>
            <person name="Xu W."/>
            <person name="Pan J."/>
            <person name="Luo Z.H."/>
            <person name="Li M."/>
        </authorList>
    </citation>
    <scope>NUCLEOTIDE SEQUENCE [LARGE SCALE GENOMIC DNA]</scope>
    <source>
        <strain evidence="2">SpSt-1116</strain>
    </source>
</reference>
<feature type="transmembrane region" description="Helical" evidence="1">
    <location>
        <begin position="131"/>
        <end position="150"/>
    </location>
</feature>
<keyword evidence="1" id="KW-0812">Transmembrane</keyword>
<protein>
    <submittedName>
        <fullName evidence="2">CDP-2,3-bis-(O-geranylgeranyl)-sn-glycerol synthase</fullName>
        <ecNumber evidence="2">2.7.7.67</ecNumber>
    </submittedName>
</protein>
<dbReference type="AlphaFoldDB" id="A0A7J3ZJN3"/>
<dbReference type="EMBL" id="DRZC01000032">
    <property type="protein sequence ID" value="HHQ80305.1"/>
    <property type="molecule type" value="Genomic_DNA"/>
</dbReference>
<keyword evidence="1" id="KW-1133">Transmembrane helix</keyword>
<gene>
    <name evidence="2" type="ORF">ENM78_02425</name>
</gene>
<name>A0A7J3ZJN3_9CREN</name>
<keyword evidence="2" id="KW-0548">Nucleotidyltransferase</keyword>
<dbReference type="InterPro" id="IPR032690">
    <property type="entry name" value="CarS"/>
</dbReference>
<feature type="transmembrane region" description="Helical" evidence="1">
    <location>
        <begin position="40"/>
        <end position="63"/>
    </location>
</feature>
<keyword evidence="2" id="KW-0808">Transferase</keyword>
<dbReference type="PANTHER" id="PTHR39650:SF1">
    <property type="entry name" value="CDP-ARCHAEOL SYNTHASE"/>
    <property type="match status" value="1"/>
</dbReference>
<proteinExistence type="predicted"/>
<dbReference type="Pfam" id="PF01864">
    <property type="entry name" value="CarS-like"/>
    <property type="match status" value="1"/>
</dbReference>
<organism evidence="2">
    <name type="scientific">Fervidicoccus fontis</name>
    <dbReference type="NCBI Taxonomy" id="683846"/>
    <lineage>
        <taxon>Archaea</taxon>
        <taxon>Thermoproteota</taxon>
        <taxon>Thermoprotei</taxon>
        <taxon>Fervidicoccales</taxon>
        <taxon>Fervidicoccaceae</taxon>
        <taxon>Fervidicoccus</taxon>
    </lineage>
</organism>